<dbReference type="InterPro" id="IPR001878">
    <property type="entry name" value="Znf_CCHC"/>
</dbReference>
<dbReference type="EMBL" id="GALX01001311">
    <property type="protein sequence ID" value="JAB67155.1"/>
    <property type="molecule type" value="Transcribed_RNA"/>
</dbReference>
<feature type="compositionally biased region" description="Basic and acidic residues" evidence="2">
    <location>
        <begin position="80"/>
        <end position="92"/>
    </location>
</feature>
<feature type="compositionally biased region" description="Polar residues" evidence="2">
    <location>
        <begin position="21"/>
        <end position="40"/>
    </location>
</feature>
<feature type="non-terminal residue" evidence="4">
    <location>
        <position position="177"/>
    </location>
</feature>
<keyword evidence="1" id="KW-0863">Zinc-finger</keyword>
<keyword evidence="1" id="KW-0862">Zinc</keyword>
<evidence type="ECO:0000313" key="4">
    <source>
        <dbReference type="EMBL" id="JAB67155.1"/>
    </source>
</evidence>
<dbReference type="Gene3D" id="4.10.60.10">
    <property type="entry name" value="Zinc finger, CCHC-type"/>
    <property type="match status" value="1"/>
</dbReference>
<keyword evidence="1" id="KW-0479">Metal-binding</keyword>
<name>V5GAK4_ANOGL</name>
<reference evidence="4" key="1">
    <citation type="submission" date="2013-07" db="EMBL/GenBank/DDBJ databases">
        <title>Midgut Transcriptome Profiling of Anoplphora glabripennis, a Lignocellulose Degrading, Wood-Boring Cerambycid.</title>
        <authorList>
            <person name="Scully E.D."/>
            <person name="Hoover K."/>
            <person name="Carlson J.E."/>
            <person name="Tien M."/>
            <person name="Geib S.M."/>
        </authorList>
    </citation>
    <scope>NUCLEOTIDE SEQUENCE</scope>
</reference>
<protein>
    <recommendedName>
        <fullName evidence="3">CCHC-type domain-containing protein</fullName>
    </recommendedName>
</protein>
<sequence length="177" mass="19856">VTFDKAILKAMKKEVGVGSHHGSSQRVKAEPSTSLFQISEGQRGGGRRGTAGVSWQQRQVGSRGGRSNGTQTQMRSSRRSFSEDKNKVAGDRKTTCGVCGKYGHLTKNCRYKNYSCNICSKKGRLQSVCNVKYRNNYLEMGNVDSEVRQINHVVNVDEEDLNIDCLFNLEEEWESRL</sequence>
<feature type="domain" description="CCHC-type" evidence="3">
    <location>
        <begin position="96"/>
        <end position="110"/>
    </location>
</feature>
<dbReference type="GO" id="GO:0008270">
    <property type="term" value="F:zinc ion binding"/>
    <property type="evidence" value="ECO:0007669"/>
    <property type="project" value="UniProtKB-KW"/>
</dbReference>
<evidence type="ECO:0000259" key="3">
    <source>
        <dbReference type="PROSITE" id="PS50158"/>
    </source>
</evidence>
<accession>V5GAK4</accession>
<feature type="region of interest" description="Disordered" evidence="2">
    <location>
        <begin position="14"/>
        <end position="92"/>
    </location>
</feature>
<proteinExistence type="predicted"/>
<evidence type="ECO:0000256" key="2">
    <source>
        <dbReference type="SAM" id="MobiDB-lite"/>
    </source>
</evidence>
<dbReference type="PROSITE" id="PS50158">
    <property type="entry name" value="ZF_CCHC"/>
    <property type="match status" value="1"/>
</dbReference>
<evidence type="ECO:0000256" key="1">
    <source>
        <dbReference type="PROSITE-ProRule" id="PRU00047"/>
    </source>
</evidence>
<dbReference type="SUPFAM" id="SSF57756">
    <property type="entry name" value="Retrovirus zinc finger-like domains"/>
    <property type="match status" value="1"/>
</dbReference>
<dbReference type="GO" id="GO:0003676">
    <property type="term" value="F:nucleic acid binding"/>
    <property type="evidence" value="ECO:0007669"/>
    <property type="project" value="InterPro"/>
</dbReference>
<dbReference type="AlphaFoldDB" id="V5GAK4"/>
<dbReference type="InterPro" id="IPR036875">
    <property type="entry name" value="Znf_CCHC_sf"/>
</dbReference>
<feature type="non-terminal residue" evidence="4">
    <location>
        <position position="1"/>
    </location>
</feature>
<organism evidence="4">
    <name type="scientific">Anoplophora glabripennis</name>
    <name type="common">Asian longhorn beetle</name>
    <name type="synonym">Anoplophora nobilis</name>
    <dbReference type="NCBI Taxonomy" id="217634"/>
    <lineage>
        <taxon>Eukaryota</taxon>
        <taxon>Metazoa</taxon>
        <taxon>Ecdysozoa</taxon>
        <taxon>Arthropoda</taxon>
        <taxon>Hexapoda</taxon>
        <taxon>Insecta</taxon>
        <taxon>Pterygota</taxon>
        <taxon>Neoptera</taxon>
        <taxon>Endopterygota</taxon>
        <taxon>Coleoptera</taxon>
        <taxon>Polyphaga</taxon>
        <taxon>Cucujiformia</taxon>
        <taxon>Chrysomeloidea</taxon>
        <taxon>Cerambycidae</taxon>
        <taxon>Lamiinae</taxon>
        <taxon>Lamiini</taxon>
        <taxon>Anoplophora</taxon>
    </lineage>
</organism>